<dbReference type="EMBL" id="KF158713">
    <property type="protein sequence ID" value="AGR56824.1"/>
    <property type="molecule type" value="Genomic_DNA"/>
</dbReference>
<dbReference type="KEGG" id="vg:16489474"/>
<dbReference type="InterPro" id="IPR006790">
    <property type="entry name" value="Baculovirus_Gp41"/>
</dbReference>
<dbReference type="OrthoDB" id="3665at10239"/>
<proteinExistence type="predicted"/>
<keyword evidence="3" id="KW-1185">Reference proteome</keyword>
<organism evidence="2 3">
    <name type="scientific">Hemileuca sp. nucleopolyhedrovirus</name>
    <dbReference type="NCBI Taxonomy" id="1367203"/>
    <lineage>
        <taxon>Viruses</taxon>
        <taxon>Viruses incertae sedis</taxon>
        <taxon>Naldaviricetes</taxon>
        <taxon>Lefavirales</taxon>
        <taxon>Baculoviridae</taxon>
        <taxon>Alphabaculovirus</taxon>
        <taxon>Alphabaculovirus heleucae</taxon>
        <taxon>Hemileuca species nucleopolyhedrovirus</taxon>
    </lineage>
</organism>
<feature type="region of interest" description="Disordered" evidence="1">
    <location>
        <begin position="51"/>
        <end position="135"/>
    </location>
</feature>
<feature type="region of interest" description="Disordered" evidence="1">
    <location>
        <begin position="395"/>
        <end position="416"/>
    </location>
</feature>
<gene>
    <name evidence="2" type="ORF">Hesp072</name>
</gene>
<sequence length="472" mass="53810">MYNNTISSAMSTQSLYDNNVTNHIRRDDHHNQQQQRHNYLINAKRDENNYHYANIGGSGGGGGGGGNSRGNMNNNTSSSRRTSQRQNRRESQRQNRRRSSSSSGERNDRYNSPSIGYNGGGSSTLNRNVSTTSPSSIAISTNTDWTSKCINLDQIIRYFRTNDYSNFDVRTVSLMNTIRDIFMDTSPLDINVVKRFDSDEGLMRHYERLVNENGGSAVPSDIFVESFMIHILPTYAQKFHNKGNMSLSEESLKEAANYLGLAFQYEISLAISQNMRVPLAFSQGLADEYMTLLLRQAQIPENIQSAVKTRLYKRINNINDLVNNVIDNVFAGGNDYYYYILNEENRARVISLKENLAYLGALSETTNVFEFIAELATRKGKQPGLFREAYSITHSNASRHKQQQQQRLKTSIGSNVGGGNNNNMMMIINQREEELHMKYRRSLSELAFQNEALRRFIFQQLSYKSNKRNNLS</sequence>
<protein>
    <submittedName>
        <fullName evidence="2">Gp41</fullName>
    </submittedName>
</protein>
<feature type="compositionally biased region" description="Low complexity" evidence="1">
    <location>
        <begin position="69"/>
        <end position="85"/>
    </location>
</feature>
<feature type="compositionally biased region" description="Gly residues" evidence="1">
    <location>
        <begin position="56"/>
        <end position="68"/>
    </location>
</feature>
<dbReference type="GO" id="GO:0005198">
    <property type="term" value="F:structural molecule activity"/>
    <property type="evidence" value="ECO:0007669"/>
    <property type="project" value="InterPro"/>
</dbReference>
<accession>S5MQD7</accession>
<dbReference type="GO" id="GO:0044423">
    <property type="term" value="C:virion component"/>
    <property type="evidence" value="ECO:0007669"/>
    <property type="project" value="InterPro"/>
</dbReference>
<reference evidence="2 3" key="1">
    <citation type="journal article" date="2013" name="Virus Genes">
        <title>The genome of a baculovirus isolated from Hemileuca sp. encodes a serpin ortholog.</title>
        <authorList>
            <person name="Rohrmann G.F."/>
            <person name="Erlandson M.A."/>
            <person name="Theilmann D.A."/>
        </authorList>
    </citation>
    <scope>NUCLEOTIDE SEQUENCE [LARGE SCALE GENOMIC DNA]</scope>
</reference>
<dbReference type="Proteomes" id="UP000203768">
    <property type="component" value="Segment"/>
</dbReference>
<evidence type="ECO:0000256" key="1">
    <source>
        <dbReference type="SAM" id="MobiDB-lite"/>
    </source>
</evidence>
<evidence type="ECO:0000313" key="2">
    <source>
        <dbReference type="EMBL" id="AGR56824.1"/>
    </source>
</evidence>
<dbReference type="Pfam" id="PF04700">
    <property type="entry name" value="Baculo_gp41"/>
    <property type="match status" value="1"/>
</dbReference>
<dbReference type="RefSeq" id="YP_008378288.1">
    <property type="nucleotide sequence ID" value="NC_021923.1"/>
</dbReference>
<dbReference type="GeneID" id="16489474"/>
<name>S5MQD7_9ABAC</name>
<evidence type="ECO:0000313" key="3">
    <source>
        <dbReference type="Proteomes" id="UP000203768"/>
    </source>
</evidence>